<feature type="domain" description="ABC transmembrane type-1" evidence="11">
    <location>
        <begin position="123"/>
        <end position="332"/>
    </location>
</feature>
<evidence type="ECO:0000256" key="5">
    <source>
        <dbReference type="ARBA" id="ARBA00022856"/>
    </source>
</evidence>
<protein>
    <submittedName>
        <fullName evidence="12">ABC transporter permease subunit</fullName>
    </submittedName>
</protein>
<dbReference type="EMBL" id="WHNX01000004">
    <property type="protein sequence ID" value="MPW24919.1"/>
    <property type="molecule type" value="Genomic_DNA"/>
</dbReference>
<dbReference type="Gene3D" id="1.10.3720.10">
    <property type="entry name" value="MetI-like"/>
    <property type="match status" value="1"/>
</dbReference>
<dbReference type="GO" id="GO:0015833">
    <property type="term" value="P:peptide transport"/>
    <property type="evidence" value="ECO:0007669"/>
    <property type="project" value="UniProtKB-KW"/>
</dbReference>
<comment type="subcellular location">
    <subcellularLocation>
        <location evidence="1 10">Cell membrane</location>
        <topology evidence="1 10">Multi-pass membrane protein</topology>
    </subcellularLocation>
</comment>
<keyword evidence="8 10" id="KW-0472">Membrane</keyword>
<dbReference type="SUPFAM" id="SSF161098">
    <property type="entry name" value="MetI-like"/>
    <property type="match status" value="1"/>
</dbReference>
<evidence type="ECO:0000256" key="7">
    <source>
        <dbReference type="ARBA" id="ARBA00022989"/>
    </source>
</evidence>
<feature type="transmembrane region" description="Helical" evidence="10">
    <location>
        <begin position="312"/>
        <end position="331"/>
    </location>
</feature>
<evidence type="ECO:0000313" key="13">
    <source>
        <dbReference type="Proteomes" id="UP000440004"/>
    </source>
</evidence>
<dbReference type="RefSeq" id="WP_152801923.1">
    <property type="nucleotide sequence ID" value="NZ_WHNX01000004.1"/>
</dbReference>
<dbReference type="InterPro" id="IPR050366">
    <property type="entry name" value="BP-dependent_transpt_permease"/>
</dbReference>
<accession>A0A6A7K605</accession>
<keyword evidence="4 10" id="KW-0812">Transmembrane</keyword>
<dbReference type="Pfam" id="PF12911">
    <property type="entry name" value="OppC_N"/>
    <property type="match status" value="1"/>
</dbReference>
<dbReference type="InterPro" id="IPR035906">
    <property type="entry name" value="MetI-like_sf"/>
</dbReference>
<evidence type="ECO:0000259" key="11">
    <source>
        <dbReference type="PROSITE" id="PS50928"/>
    </source>
</evidence>
<evidence type="ECO:0000256" key="4">
    <source>
        <dbReference type="ARBA" id="ARBA00022692"/>
    </source>
</evidence>
<evidence type="ECO:0000256" key="8">
    <source>
        <dbReference type="ARBA" id="ARBA00023136"/>
    </source>
</evidence>
<evidence type="ECO:0000313" key="12">
    <source>
        <dbReference type="EMBL" id="MPW24919.1"/>
    </source>
</evidence>
<comment type="caution">
    <text evidence="12">The sequence shown here is derived from an EMBL/GenBank/DDBJ whole genome shotgun (WGS) entry which is preliminary data.</text>
</comment>
<reference evidence="12 13" key="1">
    <citation type="submission" date="2019-10" db="EMBL/GenBank/DDBJ databases">
        <title>Alkalibaculum tamaniensis sp.nov., a new alkaliphilic acetogen, isolated on methoxylated aromatics from a mud volcano.</title>
        <authorList>
            <person name="Khomyakova M.A."/>
            <person name="Merkel A.Y."/>
            <person name="Bonch-Osmolovskaya E.A."/>
            <person name="Slobodkin A.I."/>
        </authorList>
    </citation>
    <scope>NUCLEOTIDE SEQUENCE [LARGE SCALE GENOMIC DNA]</scope>
    <source>
        <strain evidence="12 13">M08DMB</strain>
    </source>
</reference>
<feature type="transmembrane region" description="Helical" evidence="10">
    <location>
        <begin position="125"/>
        <end position="150"/>
    </location>
</feature>
<evidence type="ECO:0000256" key="9">
    <source>
        <dbReference type="ARBA" id="ARBA00024202"/>
    </source>
</evidence>
<keyword evidence="2 10" id="KW-0813">Transport</keyword>
<keyword evidence="7 10" id="KW-1133">Transmembrane helix</keyword>
<feature type="transmembrane region" description="Helical" evidence="10">
    <location>
        <begin position="256"/>
        <end position="276"/>
    </location>
</feature>
<evidence type="ECO:0000256" key="1">
    <source>
        <dbReference type="ARBA" id="ARBA00004651"/>
    </source>
</evidence>
<evidence type="ECO:0000256" key="6">
    <source>
        <dbReference type="ARBA" id="ARBA00022927"/>
    </source>
</evidence>
<keyword evidence="13" id="KW-1185">Reference proteome</keyword>
<dbReference type="GO" id="GO:0055085">
    <property type="term" value="P:transmembrane transport"/>
    <property type="evidence" value="ECO:0007669"/>
    <property type="project" value="InterPro"/>
</dbReference>
<evidence type="ECO:0000256" key="2">
    <source>
        <dbReference type="ARBA" id="ARBA00022448"/>
    </source>
</evidence>
<dbReference type="PANTHER" id="PTHR43386:SF24">
    <property type="entry name" value="OLIGOPEPTIDE TRANSPORT SYSTEM PERMEASE PROTEIN AMID"/>
    <property type="match status" value="1"/>
</dbReference>
<feature type="transmembrane region" description="Helical" evidence="10">
    <location>
        <begin position="162"/>
        <end position="182"/>
    </location>
</feature>
<dbReference type="Pfam" id="PF00528">
    <property type="entry name" value="BPD_transp_1"/>
    <property type="match status" value="1"/>
</dbReference>
<evidence type="ECO:0000256" key="3">
    <source>
        <dbReference type="ARBA" id="ARBA00022475"/>
    </source>
</evidence>
<organism evidence="12 13">
    <name type="scientific">Alkalibaculum sporogenes</name>
    <dbReference type="NCBI Taxonomy" id="2655001"/>
    <lineage>
        <taxon>Bacteria</taxon>
        <taxon>Bacillati</taxon>
        <taxon>Bacillota</taxon>
        <taxon>Clostridia</taxon>
        <taxon>Eubacteriales</taxon>
        <taxon>Eubacteriaceae</taxon>
        <taxon>Alkalibaculum</taxon>
    </lineage>
</organism>
<gene>
    <name evidence="12" type="ORF">GC105_03825</name>
</gene>
<name>A0A6A7K605_9FIRM</name>
<dbReference type="AlphaFoldDB" id="A0A6A7K605"/>
<dbReference type="PROSITE" id="PS50928">
    <property type="entry name" value="ABC_TM1"/>
    <property type="match status" value="1"/>
</dbReference>
<dbReference type="InterPro" id="IPR025966">
    <property type="entry name" value="OppC_N"/>
</dbReference>
<dbReference type="Proteomes" id="UP000440004">
    <property type="component" value="Unassembled WGS sequence"/>
</dbReference>
<keyword evidence="3" id="KW-1003">Cell membrane</keyword>
<dbReference type="PANTHER" id="PTHR43386">
    <property type="entry name" value="OLIGOPEPTIDE TRANSPORT SYSTEM PERMEASE PROTEIN APPC"/>
    <property type="match status" value="1"/>
</dbReference>
<sequence>MHKNPFSFQLNSDDFLPAKSNEDLVREYKKTSYWNEIFHSFLKKKVALIAFVVIVFVFFLAFTIPLFYEYSYDQQIRGSENLRPFEYSEQELNLKSQGETVVPHLLGTDTLGRDVFIRVLMGTRISLIVGIVASIIVLVIGAIYGSIAGFFGGKLDLIMMRIVDVIYTVPDILIIILLSVSLREPLNVLYEKNLFFSQLEVLGPGLTSIFITFSLLYWVGMARIIRAQVVMLKEQEYIIAAKALGASNTRIITKHLLPNLIGTIIVTTTLQIPTAIFTESFLSFIGLGVAAPMPSLGSLAADAMGGINSYTYRLIAPTVAISVIILSFNLFGDGLQEVFDPKLKEKR</sequence>
<keyword evidence="5" id="KW-0571">Peptide transport</keyword>
<dbReference type="GO" id="GO:0015031">
    <property type="term" value="P:protein transport"/>
    <property type="evidence" value="ECO:0007669"/>
    <property type="project" value="UniProtKB-KW"/>
</dbReference>
<comment type="similarity">
    <text evidence="9">Belongs to the binding-protein-dependent transport system permease family. OppBC subfamily.</text>
</comment>
<dbReference type="CDD" id="cd06261">
    <property type="entry name" value="TM_PBP2"/>
    <property type="match status" value="1"/>
</dbReference>
<dbReference type="InterPro" id="IPR000515">
    <property type="entry name" value="MetI-like"/>
</dbReference>
<proteinExistence type="inferred from homology"/>
<feature type="transmembrane region" description="Helical" evidence="10">
    <location>
        <begin position="202"/>
        <end position="225"/>
    </location>
</feature>
<dbReference type="GO" id="GO:0005886">
    <property type="term" value="C:plasma membrane"/>
    <property type="evidence" value="ECO:0007669"/>
    <property type="project" value="UniProtKB-SubCell"/>
</dbReference>
<evidence type="ECO:0000256" key="10">
    <source>
        <dbReference type="RuleBase" id="RU363032"/>
    </source>
</evidence>
<keyword evidence="6" id="KW-0653">Protein transport</keyword>
<feature type="transmembrane region" description="Helical" evidence="10">
    <location>
        <begin position="46"/>
        <end position="68"/>
    </location>
</feature>